<dbReference type="Pfam" id="PF00366">
    <property type="entry name" value="Ribosomal_S17"/>
    <property type="match status" value="1"/>
</dbReference>
<evidence type="ECO:0000256" key="1">
    <source>
        <dbReference type="ARBA" id="ARBA00010254"/>
    </source>
</evidence>
<keyword evidence="8" id="KW-1185">Reference proteome</keyword>
<protein>
    <recommendedName>
        <fullName evidence="6">Peptidase S9 prolyl oligopeptidase catalytic domain-containing protein</fullName>
    </recommendedName>
</protein>
<dbReference type="InterPro" id="IPR012340">
    <property type="entry name" value="NA-bd_OB-fold"/>
</dbReference>
<keyword evidence="3" id="KW-0689">Ribosomal protein</keyword>
<dbReference type="Gene3D" id="2.40.50.140">
    <property type="entry name" value="Nucleic acid-binding proteins"/>
    <property type="match status" value="1"/>
</dbReference>
<dbReference type="InterPro" id="IPR050955">
    <property type="entry name" value="Plant_Biomass_Hydrol_Est"/>
</dbReference>
<dbReference type="GO" id="GO:0005840">
    <property type="term" value="C:ribosome"/>
    <property type="evidence" value="ECO:0007669"/>
    <property type="project" value="UniProtKB-KW"/>
</dbReference>
<comment type="similarity">
    <text evidence="1">Belongs to the universal ribosomal protein uS17 family.</text>
</comment>
<keyword evidence="2" id="KW-0732">Signal</keyword>
<dbReference type="Gene3D" id="3.40.50.1820">
    <property type="entry name" value="alpha/beta hydrolase"/>
    <property type="match status" value="1"/>
</dbReference>
<evidence type="ECO:0000259" key="6">
    <source>
        <dbReference type="Pfam" id="PF00326"/>
    </source>
</evidence>
<dbReference type="CDD" id="cd00364">
    <property type="entry name" value="Ribosomal_uS17"/>
    <property type="match status" value="1"/>
</dbReference>
<reference evidence="7" key="1">
    <citation type="submission" date="2023-08" db="EMBL/GenBank/DDBJ databases">
        <authorList>
            <person name="Chen Y."/>
            <person name="Shah S."/>
            <person name="Dougan E. K."/>
            <person name="Thang M."/>
            <person name="Chan C."/>
        </authorList>
    </citation>
    <scope>NUCLEOTIDE SEQUENCE</scope>
</reference>
<dbReference type="GO" id="GO:0006412">
    <property type="term" value="P:translation"/>
    <property type="evidence" value="ECO:0007669"/>
    <property type="project" value="InterPro"/>
</dbReference>
<evidence type="ECO:0000256" key="3">
    <source>
        <dbReference type="ARBA" id="ARBA00022980"/>
    </source>
</evidence>
<dbReference type="PANTHER" id="PTHR43037:SF4">
    <property type="entry name" value="PEPTIDASE S9 PROLYL OLIGOPEPTIDASE CATALYTIC DOMAIN-CONTAINING PROTEIN"/>
    <property type="match status" value="1"/>
</dbReference>
<evidence type="ECO:0000313" key="8">
    <source>
        <dbReference type="Proteomes" id="UP001178507"/>
    </source>
</evidence>
<evidence type="ECO:0000256" key="4">
    <source>
        <dbReference type="ARBA" id="ARBA00023274"/>
    </source>
</evidence>
<dbReference type="Proteomes" id="UP001178507">
    <property type="component" value="Unassembled WGS sequence"/>
</dbReference>
<feature type="domain" description="Peptidase S9 prolyl oligopeptidase catalytic" evidence="6">
    <location>
        <begin position="602"/>
        <end position="741"/>
    </location>
</feature>
<keyword evidence="4" id="KW-0687">Ribonucleoprotein</keyword>
<dbReference type="AlphaFoldDB" id="A0AA36JLD5"/>
<organism evidence="7 8">
    <name type="scientific">Effrenium voratum</name>
    <dbReference type="NCBI Taxonomy" id="2562239"/>
    <lineage>
        <taxon>Eukaryota</taxon>
        <taxon>Sar</taxon>
        <taxon>Alveolata</taxon>
        <taxon>Dinophyceae</taxon>
        <taxon>Suessiales</taxon>
        <taxon>Symbiodiniaceae</taxon>
        <taxon>Effrenium</taxon>
    </lineage>
</organism>
<dbReference type="PANTHER" id="PTHR43037">
    <property type="entry name" value="UNNAMED PRODUCT-RELATED"/>
    <property type="match status" value="1"/>
</dbReference>
<gene>
    <name evidence="7" type="ORF">EVOR1521_LOCUS28971</name>
</gene>
<sequence length="1095" mass="117932">MVGYVMNDKHPKSIRVACDRYMWVMRYKKAFRFTKKVWAHDEHSECRLGDVVRIQPLGYRIGPWKTYVLVKILHREPRDAAGPTDTARTESGELEGSSGYAAVPFGRGPLLSAHGGPSSEDELAPRGSEKRNLLLPGGPGPGTTGTVDVHGGVRVRKGTGEGWVGWVGLRLSPFGLGWSLGPFASGKAEYDGDPLVPLGGVHRLFERKNEEVQEFLAEHAAGGRIAWREAAASSGGRKAEVQLPFDHINFQGAQPAGDQREAAARQGGHLEAHVETREKAWFPGHLVGLMQHPPTGGSSDVLHVQYWTVGHLKVKEPGVYGINCRNLHTFELQAPNGSVLGPLLGNIYSDPLVSAVVELNVGTYRLASRLRGKVPLRFACVVEAREALSARVKSSNLPDLVRGRLLADPAPLDLRVLSGTSEWRRVRAEVEDASGRVFGASVAPISLAPGAVAQLPVMISVASYGAPSDQEASSCLRFAVSFFDDDTRLTSVPVALRCRRADQSALFAFLDADGSVAVAAVLPPRMPAGPRAMCPVLVSLSGVGVEPQGQADAYKTKGPQEADYTFGFENMWVLAPQRDGPHNWEDRGLQSVFRAIDALVAWTAIGGSSGCAADADRLVVHGHSRGAHGAWGLATAAPDRVLGVAASCGWYSREEYGDANNLWVHEVSLMHMDKMLLGVLHASVAVNENSLHASNLKAVPALVRVATRDQAVPAWFGRRMARHLREEGANVTFQEFDQEHWWWDTHTSNDGGVMHDPSIRSWTLQVSQRDPGADLARLLDGGSFELSAGGPLYEGRFGLRILQRAASGARGFLRLSRGPEGVRIASSNVQSFALRPNSALARLAAEMAAQILVDDRPLPMDFDPAVGTAFCKRKAEEVEAVCDVKGTCVGAARWGVCDAQASFAWQGPIRQVFGSAWAVVLPDAATALETRLGAYVASGHLVAVGTATQVLTWSTAQKLRSSHRFLHLGLARRLQGQGRGEEQWPVQFTGDNASAFALGGCAFAGAFGAVFRAPVEAGVGMDVVVTALEDQALVDLVSFSFASNQPHTRAPFSNMLPDFLISGPDFRWKGYGGVAAAGFWDENWRVAPFSAYLRC</sequence>
<dbReference type="EMBL" id="CAUJNA010003661">
    <property type="protein sequence ID" value="CAJ1407206.1"/>
    <property type="molecule type" value="Genomic_DNA"/>
</dbReference>
<proteinExistence type="inferred from homology"/>
<dbReference type="InterPro" id="IPR000266">
    <property type="entry name" value="Ribosomal_uS17"/>
</dbReference>
<dbReference type="SUPFAM" id="SSF50249">
    <property type="entry name" value="Nucleic acid-binding proteins"/>
    <property type="match status" value="1"/>
</dbReference>
<dbReference type="InterPro" id="IPR029058">
    <property type="entry name" value="AB_hydrolase_fold"/>
</dbReference>
<dbReference type="GO" id="GO:1990904">
    <property type="term" value="C:ribonucleoprotein complex"/>
    <property type="evidence" value="ECO:0007669"/>
    <property type="project" value="UniProtKB-KW"/>
</dbReference>
<dbReference type="SUPFAM" id="SSF53474">
    <property type="entry name" value="alpha/beta-Hydrolases"/>
    <property type="match status" value="1"/>
</dbReference>
<evidence type="ECO:0000313" key="7">
    <source>
        <dbReference type="EMBL" id="CAJ1407206.1"/>
    </source>
</evidence>
<feature type="compositionally biased region" description="Basic and acidic residues" evidence="5">
    <location>
        <begin position="123"/>
        <end position="132"/>
    </location>
</feature>
<dbReference type="Pfam" id="PF00326">
    <property type="entry name" value="Peptidase_S9"/>
    <property type="match status" value="1"/>
</dbReference>
<dbReference type="GO" id="GO:0006508">
    <property type="term" value="P:proteolysis"/>
    <property type="evidence" value="ECO:0007669"/>
    <property type="project" value="InterPro"/>
</dbReference>
<accession>A0AA36JLD5</accession>
<dbReference type="GO" id="GO:0003735">
    <property type="term" value="F:structural constituent of ribosome"/>
    <property type="evidence" value="ECO:0007669"/>
    <property type="project" value="InterPro"/>
</dbReference>
<dbReference type="GO" id="GO:0008236">
    <property type="term" value="F:serine-type peptidase activity"/>
    <property type="evidence" value="ECO:0007669"/>
    <property type="project" value="InterPro"/>
</dbReference>
<evidence type="ECO:0000256" key="5">
    <source>
        <dbReference type="SAM" id="MobiDB-lite"/>
    </source>
</evidence>
<evidence type="ECO:0000256" key="2">
    <source>
        <dbReference type="ARBA" id="ARBA00022729"/>
    </source>
</evidence>
<dbReference type="InterPro" id="IPR001375">
    <property type="entry name" value="Peptidase_S9_cat"/>
</dbReference>
<comment type="caution">
    <text evidence="7">The sequence shown here is derived from an EMBL/GenBank/DDBJ whole genome shotgun (WGS) entry which is preliminary data.</text>
</comment>
<name>A0AA36JLD5_9DINO</name>
<feature type="region of interest" description="Disordered" evidence="5">
    <location>
        <begin position="79"/>
        <end position="98"/>
    </location>
</feature>
<feature type="region of interest" description="Disordered" evidence="5">
    <location>
        <begin position="111"/>
        <end position="149"/>
    </location>
</feature>